<protein>
    <submittedName>
        <fullName evidence="4">DUF108 domain-containing protein</fullName>
    </submittedName>
</protein>
<dbReference type="Proteomes" id="UP001208938">
    <property type="component" value="Unassembled WGS sequence"/>
</dbReference>
<dbReference type="Gene3D" id="3.30.360.10">
    <property type="entry name" value="Dihydrodipicolinate Reductase, domain 2"/>
    <property type="match status" value="1"/>
</dbReference>
<reference evidence="4 5" key="1">
    <citation type="submission" date="2022-10" db="EMBL/GenBank/DDBJ databases">
        <title>Pararhodobacter sp. nov., isolated from marine algae.</title>
        <authorList>
            <person name="Choi B.J."/>
            <person name="Kim J.M."/>
            <person name="Lee J.K."/>
            <person name="Choi D.G."/>
            <person name="Jeon C.O."/>
        </authorList>
    </citation>
    <scope>NUCLEOTIDE SEQUENCE [LARGE SCALE GENOMIC DNA]</scope>
    <source>
        <strain evidence="4 5">ZQ420</strain>
    </source>
</reference>
<dbReference type="Pfam" id="PF03447">
    <property type="entry name" value="NAD_binding_3"/>
    <property type="match status" value="1"/>
</dbReference>
<dbReference type="RefSeq" id="WP_264506001.1">
    <property type="nucleotide sequence ID" value="NZ_JAPDFL010000001.1"/>
</dbReference>
<dbReference type="SUPFAM" id="SSF55347">
    <property type="entry name" value="Glyceraldehyde-3-phosphate dehydrogenase-like, C-terminal domain"/>
    <property type="match status" value="1"/>
</dbReference>
<dbReference type="PANTHER" id="PTHR31873:SF6">
    <property type="entry name" value="ASPARTATE DEHYDROGENASE DOMAIN-CONTAINING PROTEIN"/>
    <property type="match status" value="1"/>
</dbReference>
<keyword evidence="5" id="KW-1185">Reference proteome</keyword>
<organism evidence="4 5">
    <name type="scientific">Pararhodobacter zhoushanensis</name>
    <dbReference type="NCBI Taxonomy" id="2479545"/>
    <lineage>
        <taxon>Bacteria</taxon>
        <taxon>Pseudomonadati</taxon>
        <taxon>Pseudomonadota</taxon>
        <taxon>Alphaproteobacteria</taxon>
        <taxon>Rhodobacterales</taxon>
        <taxon>Paracoccaceae</taxon>
        <taxon>Pararhodobacter</taxon>
    </lineage>
</organism>
<evidence type="ECO:0000256" key="1">
    <source>
        <dbReference type="ARBA" id="ARBA00008331"/>
    </source>
</evidence>
<feature type="domain" description="Aspartate/homoserine dehydrogenase NAD-binding" evidence="3">
    <location>
        <begin position="13"/>
        <end position="122"/>
    </location>
</feature>
<dbReference type="InterPro" id="IPR002811">
    <property type="entry name" value="Asp_DH"/>
</dbReference>
<dbReference type="EMBL" id="JAPDFL010000001">
    <property type="protein sequence ID" value="MCW1933052.1"/>
    <property type="molecule type" value="Genomic_DNA"/>
</dbReference>
<evidence type="ECO:0000313" key="4">
    <source>
        <dbReference type="EMBL" id="MCW1933052.1"/>
    </source>
</evidence>
<dbReference type="SUPFAM" id="SSF51735">
    <property type="entry name" value="NAD(P)-binding Rossmann-fold domains"/>
    <property type="match status" value="1"/>
</dbReference>
<dbReference type="InterPro" id="IPR011182">
    <property type="entry name" value="L-Asp_DH"/>
</dbReference>
<dbReference type="PIRSF" id="PIRSF005227">
    <property type="entry name" value="Asp_dh_NAD_syn"/>
    <property type="match status" value="1"/>
</dbReference>
<gene>
    <name evidence="4" type="ORF">OKW52_12495</name>
</gene>
<comment type="caution">
    <text evidence="4">The sequence shown here is derived from an EMBL/GenBank/DDBJ whole genome shotgun (WGS) entry which is preliminary data.</text>
</comment>
<proteinExistence type="inferred from homology"/>
<dbReference type="InterPro" id="IPR036291">
    <property type="entry name" value="NAD(P)-bd_dom_sf"/>
</dbReference>
<dbReference type="Gene3D" id="3.40.50.720">
    <property type="entry name" value="NAD(P)-binding Rossmann-like Domain"/>
    <property type="match status" value="1"/>
</dbReference>
<dbReference type="Pfam" id="PF01958">
    <property type="entry name" value="Asp_DH_C"/>
    <property type="match status" value="1"/>
</dbReference>
<dbReference type="InterPro" id="IPR005106">
    <property type="entry name" value="Asp/hSer_DH_NAD-bd"/>
</dbReference>
<evidence type="ECO:0000259" key="3">
    <source>
        <dbReference type="Pfam" id="PF03447"/>
    </source>
</evidence>
<feature type="domain" description="Aspartate dehydrogenase" evidence="2">
    <location>
        <begin position="166"/>
        <end position="249"/>
    </location>
</feature>
<dbReference type="PANTHER" id="PTHR31873">
    <property type="entry name" value="L-ASPARTATE DEHYDROGENASE-RELATED"/>
    <property type="match status" value="1"/>
</dbReference>
<comment type="similarity">
    <text evidence="1">Belongs to the L-aspartate dehydrogenase family.</text>
</comment>
<evidence type="ECO:0000259" key="2">
    <source>
        <dbReference type="Pfam" id="PF01958"/>
    </source>
</evidence>
<name>A0ABT3GZV0_9RHOB</name>
<evidence type="ECO:0000313" key="5">
    <source>
        <dbReference type="Proteomes" id="UP001208938"/>
    </source>
</evidence>
<sequence length="268" mass="28686">MTPSQKTRIGVAGYGFIGRELCRLIRDTPDWNLELAFVWNRDKTKLAGLPADLPLDDLDMLASRQPDLVVECAHPAVSVIHGAAILRAADYLPLSVNAFADAATEARLVALAKAQGRRIIIPHGALIGLDNLVEMREMWQEVTITFRKNPANIDFTDTDINPALITTQTVVYDGPVRGIAALFPRNVNTMTTCALATVGLDRCRAVLIADPSLTVAIAEVRAVGKDGSLHQSRKVQPVVGVSGTEMLAAQVGSMLRAAGVAQPGLSFA</sequence>
<accession>A0ABT3GZV0</accession>